<dbReference type="EMBL" id="JAATWM020000046">
    <property type="protein sequence ID" value="KAF9871287.1"/>
    <property type="molecule type" value="Genomic_DNA"/>
</dbReference>
<evidence type="ECO:0000313" key="2">
    <source>
        <dbReference type="EMBL" id="KAF9871287.1"/>
    </source>
</evidence>
<feature type="region of interest" description="Disordered" evidence="1">
    <location>
        <begin position="1"/>
        <end position="56"/>
    </location>
</feature>
<proteinExistence type="predicted"/>
<gene>
    <name evidence="2" type="ORF">CkaCkLH20_11208</name>
</gene>
<keyword evidence="3" id="KW-1185">Reference proteome</keyword>
<evidence type="ECO:0000256" key="1">
    <source>
        <dbReference type="SAM" id="MobiDB-lite"/>
    </source>
</evidence>
<reference evidence="2" key="1">
    <citation type="submission" date="2020-03" db="EMBL/GenBank/DDBJ databases">
        <authorList>
            <person name="He L."/>
        </authorList>
    </citation>
    <scope>NUCLEOTIDE SEQUENCE</scope>
    <source>
        <strain evidence="2">CkLH20</strain>
    </source>
</reference>
<sequence length="194" mass="20542">MTSLPQIPAIATGKRKSSPVEIGSSSDADSFDIPAARPAKKAKKMKNSERPVTEAQNYGKKLPTKCGCKTGCKGSCACVKNGLGCGPSCKCATCADAKGKCTNKLNEVFGALGWDGKEQMQAEPCFLSFASTSKQPISVPKLAEALQRRDDAFEFDPWLEAWLETKHGLREGGGGEEEARGEVAPVRAGEGSEL</sequence>
<comment type="caution">
    <text evidence="2">The sequence shown here is derived from an EMBL/GenBank/DDBJ whole genome shotgun (WGS) entry which is preliminary data.</text>
</comment>
<feature type="region of interest" description="Disordered" evidence="1">
    <location>
        <begin position="169"/>
        <end position="194"/>
    </location>
</feature>
<dbReference type="RefSeq" id="XP_038740748.1">
    <property type="nucleotide sequence ID" value="XM_038893922.1"/>
</dbReference>
<dbReference type="GeneID" id="62166996"/>
<dbReference type="AlphaFoldDB" id="A0A9P6HUH5"/>
<name>A0A9P6HUH5_9PEZI</name>
<evidence type="ECO:0008006" key="4">
    <source>
        <dbReference type="Google" id="ProtNLM"/>
    </source>
</evidence>
<accession>A0A9P6HUH5</accession>
<dbReference type="OrthoDB" id="10012048at2759"/>
<dbReference type="Proteomes" id="UP000781932">
    <property type="component" value="Unassembled WGS sequence"/>
</dbReference>
<protein>
    <recommendedName>
        <fullName evidence="4">Tesmin/TSO1-like CXC domain-containing protein</fullName>
    </recommendedName>
</protein>
<reference evidence="2" key="2">
    <citation type="submission" date="2020-11" db="EMBL/GenBank/DDBJ databases">
        <title>Whole genome sequencing of Colletotrichum sp.</title>
        <authorList>
            <person name="Li H."/>
        </authorList>
    </citation>
    <scope>NUCLEOTIDE SEQUENCE</scope>
    <source>
        <strain evidence="2">CkLH20</strain>
    </source>
</reference>
<organism evidence="2 3">
    <name type="scientific">Colletotrichum karsti</name>
    <dbReference type="NCBI Taxonomy" id="1095194"/>
    <lineage>
        <taxon>Eukaryota</taxon>
        <taxon>Fungi</taxon>
        <taxon>Dikarya</taxon>
        <taxon>Ascomycota</taxon>
        <taxon>Pezizomycotina</taxon>
        <taxon>Sordariomycetes</taxon>
        <taxon>Hypocreomycetidae</taxon>
        <taxon>Glomerellales</taxon>
        <taxon>Glomerellaceae</taxon>
        <taxon>Colletotrichum</taxon>
        <taxon>Colletotrichum boninense species complex</taxon>
    </lineage>
</organism>
<evidence type="ECO:0000313" key="3">
    <source>
        <dbReference type="Proteomes" id="UP000781932"/>
    </source>
</evidence>